<dbReference type="AlphaFoldDB" id="A0A1G8B1N5"/>
<name>A0A1G8B1N5_9SPHI</name>
<dbReference type="Proteomes" id="UP000199705">
    <property type="component" value="Unassembled WGS sequence"/>
</dbReference>
<organism evidence="2 3">
    <name type="scientific">Mucilaginibacter gossypii</name>
    <dbReference type="NCBI Taxonomy" id="551996"/>
    <lineage>
        <taxon>Bacteria</taxon>
        <taxon>Pseudomonadati</taxon>
        <taxon>Bacteroidota</taxon>
        <taxon>Sphingobacteriia</taxon>
        <taxon>Sphingobacteriales</taxon>
        <taxon>Sphingobacteriaceae</taxon>
        <taxon>Mucilaginibacter</taxon>
    </lineage>
</organism>
<evidence type="ECO:0000313" key="3">
    <source>
        <dbReference type="Proteomes" id="UP000199705"/>
    </source>
</evidence>
<evidence type="ECO:0008006" key="4">
    <source>
        <dbReference type="Google" id="ProtNLM"/>
    </source>
</evidence>
<evidence type="ECO:0000313" key="2">
    <source>
        <dbReference type="EMBL" id="SDH26943.1"/>
    </source>
</evidence>
<dbReference type="STRING" id="551996.SAMN05192573_10840"/>
<feature type="signal peptide" evidence="1">
    <location>
        <begin position="1"/>
        <end position="21"/>
    </location>
</feature>
<evidence type="ECO:0000256" key="1">
    <source>
        <dbReference type="SAM" id="SignalP"/>
    </source>
</evidence>
<keyword evidence="1" id="KW-0732">Signal</keyword>
<protein>
    <recommendedName>
        <fullName evidence="4">DUF4369 domain-containing protein</fullName>
    </recommendedName>
</protein>
<keyword evidence="3" id="KW-1185">Reference proteome</keyword>
<reference evidence="3" key="1">
    <citation type="submission" date="2016-10" db="EMBL/GenBank/DDBJ databases">
        <authorList>
            <person name="Varghese N."/>
            <person name="Submissions S."/>
        </authorList>
    </citation>
    <scope>NUCLEOTIDE SEQUENCE [LARGE SCALE GENOMIC DNA]</scope>
    <source>
        <strain evidence="3">Gh-67</strain>
    </source>
</reference>
<proteinExistence type="predicted"/>
<feature type="chain" id="PRO_5011741420" description="DUF4369 domain-containing protein" evidence="1">
    <location>
        <begin position="22"/>
        <end position="224"/>
    </location>
</feature>
<accession>A0A1G8B1N5</accession>
<dbReference type="EMBL" id="FNCG01000008">
    <property type="protein sequence ID" value="SDH26943.1"/>
    <property type="molecule type" value="Genomic_DNA"/>
</dbReference>
<sequence>MKKYKLYCVFVLLLLCVKAKAQYLSDYTGRPYYLKTNDGIQGSALLTDNWLNGTVYFVNGKTANAILNYNIYADELLFKSPRDSSVQAFVDPVKGFSVKGIALEESDQTDMNFSSGFPAVDDQTPKTFYQVVGDGRVKLLRYYKKKVLESTGFASQVTTKTFMTANSYYLFANNQMTRVRPSQKTILAAMSDKGDKMQEYIKTNKVNFKSDAALAKLFSYYNSL</sequence>
<gene>
    <name evidence="2" type="ORF">SAMN05192573_10840</name>
</gene>
<dbReference type="RefSeq" id="WP_091169189.1">
    <property type="nucleotide sequence ID" value="NZ_FNCG01000008.1"/>
</dbReference>